<evidence type="ECO:0000259" key="13">
    <source>
        <dbReference type="PROSITE" id="PS51379"/>
    </source>
</evidence>
<evidence type="ECO:0000256" key="12">
    <source>
        <dbReference type="RuleBase" id="RU365098"/>
    </source>
</evidence>
<dbReference type="EMBL" id="JAAGXA010000012">
    <property type="protein sequence ID" value="NEN79859.1"/>
    <property type="molecule type" value="Genomic_DNA"/>
</dbReference>
<dbReference type="GO" id="GO:0046872">
    <property type="term" value="F:metal ion binding"/>
    <property type="evidence" value="ECO:0007669"/>
    <property type="project" value="UniProtKB-UniRule"/>
</dbReference>
<gene>
    <name evidence="14" type="ORF">G3T38_16440</name>
</gene>
<organism evidence="14 15">
    <name type="scientific">Nocardioides zeae</name>
    <dbReference type="NCBI Taxonomy" id="1457234"/>
    <lineage>
        <taxon>Bacteria</taxon>
        <taxon>Bacillati</taxon>
        <taxon>Actinomycetota</taxon>
        <taxon>Actinomycetes</taxon>
        <taxon>Propionibacteriales</taxon>
        <taxon>Nocardioidaceae</taxon>
        <taxon>Nocardioides</taxon>
    </lineage>
</organism>
<dbReference type="GO" id="GO:0051538">
    <property type="term" value="F:3 iron, 4 sulfur cluster binding"/>
    <property type="evidence" value="ECO:0007669"/>
    <property type="project" value="UniProtKB-UniRule"/>
</dbReference>
<evidence type="ECO:0000256" key="8">
    <source>
        <dbReference type="ARBA" id="ARBA00022982"/>
    </source>
</evidence>
<dbReference type="Gene3D" id="3.30.70.20">
    <property type="match status" value="1"/>
</dbReference>
<name>A0A6P0HMB7_9ACTN</name>
<evidence type="ECO:0000256" key="2">
    <source>
        <dbReference type="ARBA" id="ARBA00003532"/>
    </source>
</evidence>
<dbReference type="PANTHER" id="PTHR42859">
    <property type="entry name" value="OXIDOREDUCTASE"/>
    <property type="match status" value="1"/>
</dbReference>
<keyword evidence="10 12" id="KW-0411">Iron-sulfur</keyword>
<dbReference type="InterPro" id="IPR000813">
    <property type="entry name" value="7Fe_ferredoxin"/>
</dbReference>
<dbReference type="InterPro" id="IPR017900">
    <property type="entry name" value="4Fe4S_Fe_S_CS"/>
</dbReference>
<evidence type="ECO:0000256" key="3">
    <source>
        <dbReference type="ARBA" id="ARBA00013529"/>
    </source>
</evidence>
<keyword evidence="9 12" id="KW-0408">Iron</keyword>
<dbReference type="InterPro" id="IPR054830">
    <property type="entry name" value="FdxA_Actino"/>
</dbReference>
<evidence type="ECO:0000313" key="15">
    <source>
        <dbReference type="Proteomes" id="UP000468687"/>
    </source>
</evidence>
<evidence type="ECO:0000256" key="6">
    <source>
        <dbReference type="ARBA" id="ARBA00022723"/>
    </source>
</evidence>
<dbReference type="GO" id="GO:0009055">
    <property type="term" value="F:electron transfer activity"/>
    <property type="evidence" value="ECO:0007669"/>
    <property type="project" value="UniProtKB-UniRule"/>
</dbReference>
<keyword evidence="15" id="KW-1185">Reference proteome</keyword>
<evidence type="ECO:0000256" key="1">
    <source>
        <dbReference type="ARBA" id="ARBA00001966"/>
    </source>
</evidence>
<evidence type="ECO:0000256" key="4">
    <source>
        <dbReference type="ARBA" id="ARBA00022448"/>
    </source>
</evidence>
<dbReference type="Pfam" id="PF00037">
    <property type="entry name" value="Fer4"/>
    <property type="match status" value="1"/>
</dbReference>
<keyword evidence="11 12" id="KW-0003">3Fe-4S</keyword>
<accession>A0A6P0HMB7</accession>
<dbReference type="PANTHER" id="PTHR42859:SF2">
    <property type="entry name" value="FERREDOXIN"/>
    <property type="match status" value="1"/>
</dbReference>
<feature type="domain" description="4Fe-4S ferredoxin-type" evidence="13">
    <location>
        <begin position="31"/>
        <end position="60"/>
    </location>
</feature>
<reference evidence="14 15" key="1">
    <citation type="journal article" date="2014" name="Int. J. Syst. Evol. Microbiol.">
        <title>Nocardioides zeae sp. nov., isolated from the stem of Zea mays.</title>
        <authorList>
            <person name="Glaeser S.P."/>
            <person name="McInroy J.A."/>
            <person name="Busse H.J."/>
            <person name="Kampfer P."/>
        </authorList>
    </citation>
    <scope>NUCLEOTIDE SEQUENCE [LARGE SCALE GENOMIC DNA]</scope>
    <source>
        <strain evidence="14 15">JCM 30728</strain>
    </source>
</reference>
<dbReference type="GO" id="GO:0051539">
    <property type="term" value="F:4 iron, 4 sulfur cluster binding"/>
    <property type="evidence" value="ECO:0007669"/>
    <property type="project" value="UniProtKB-UniRule"/>
</dbReference>
<evidence type="ECO:0000256" key="11">
    <source>
        <dbReference type="ARBA" id="ARBA00023291"/>
    </source>
</evidence>
<protein>
    <recommendedName>
        <fullName evidence="3 12">Ferredoxin</fullName>
    </recommendedName>
</protein>
<keyword evidence="7" id="KW-0677">Repeat</keyword>
<dbReference type="NCBIfam" id="NF045480">
    <property type="entry name" value="FdxA_Actino"/>
    <property type="match status" value="1"/>
</dbReference>
<comment type="function">
    <text evidence="2 12">Ferredoxins are iron-sulfur proteins that transfer electrons in a wide variety of metabolic reactions.</text>
</comment>
<dbReference type="InterPro" id="IPR017896">
    <property type="entry name" value="4Fe4S_Fe-S-bd"/>
</dbReference>
<proteinExistence type="predicted"/>
<sequence>MAYVINDACIDVADKACREECPVDCIYEGDRMLYIHPDECVDCGKCVTACPNGAIASEHKLSGDAERFRDIAVEFFEAFPEAEGGAEDVGAIGSDHPVVAAWPAGGGA</sequence>
<dbReference type="RefSeq" id="WP_163773402.1">
    <property type="nucleotide sequence ID" value="NZ_JAAGXA010000012.1"/>
</dbReference>
<dbReference type="SUPFAM" id="SSF54862">
    <property type="entry name" value="4Fe-4S ferredoxins"/>
    <property type="match status" value="1"/>
</dbReference>
<comment type="cofactor">
    <cofactor evidence="1 12">
        <name>[4Fe-4S] cluster</name>
        <dbReference type="ChEBI" id="CHEBI:49883"/>
    </cofactor>
</comment>
<dbReference type="AlphaFoldDB" id="A0A6P0HMB7"/>
<evidence type="ECO:0000256" key="5">
    <source>
        <dbReference type="ARBA" id="ARBA00022485"/>
    </source>
</evidence>
<evidence type="ECO:0000313" key="14">
    <source>
        <dbReference type="EMBL" id="NEN79859.1"/>
    </source>
</evidence>
<dbReference type="PRINTS" id="PR00354">
    <property type="entry name" value="7FE8SFRDOXIN"/>
</dbReference>
<evidence type="ECO:0000256" key="9">
    <source>
        <dbReference type="ARBA" id="ARBA00023004"/>
    </source>
</evidence>
<comment type="cofactor">
    <cofactor evidence="12">
        <name>[3Fe-4S] cluster</name>
        <dbReference type="ChEBI" id="CHEBI:21137"/>
    </cofactor>
    <text evidence="12">Binds 1 [3Fe-4S] cluster.</text>
</comment>
<keyword evidence="6 12" id="KW-0479">Metal-binding</keyword>
<dbReference type="InterPro" id="IPR050294">
    <property type="entry name" value="RnfB_subfamily"/>
</dbReference>
<keyword evidence="4 12" id="KW-0813">Transport</keyword>
<evidence type="ECO:0000256" key="7">
    <source>
        <dbReference type="ARBA" id="ARBA00022737"/>
    </source>
</evidence>
<keyword evidence="8 12" id="KW-0249">Electron transport</keyword>
<comment type="caution">
    <text evidence="14">The sequence shown here is derived from an EMBL/GenBank/DDBJ whole genome shotgun (WGS) entry which is preliminary data.</text>
</comment>
<dbReference type="PROSITE" id="PS00198">
    <property type="entry name" value="4FE4S_FER_1"/>
    <property type="match status" value="1"/>
</dbReference>
<evidence type="ECO:0000256" key="10">
    <source>
        <dbReference type="ARBA" id="ARBA00023014"/>
    </source>
</evidence>
<dbReference type="Proteomes" id="UP000468687">
    <property type="component" value="Unassembled WGS sequence"/>
</dbReference>
<dbReference type="PROSITE" id="PS51379">
    <property type="entry name" value="4FE4S_FER_2"/>
    <property type="match status" value="1"/>
</dbReference>
<keyword evidence="5 12" id="KW-0004">4Fe-4S</keyword>